<reference evidence="5 6" key="1">
    <citation type="submission" date="2024-04" db="EMBL/GenBank/DDBJ databases">
        <authorList>
            <person name="Fracassetti M."/>
        </authorList>
    </citation>
    <scope>NUCLEOTIDE SEQUENCE [LARGE SCALE GENOMIC DNA]</scope>
</reference>
<evidence type="ECO:0000256" key="1">
    <source>
        <dbReference type="ARBA" id="ARBA00007637"/>
    </source>
</evidence>
<organism evidence="5 6">
    <name type="scientific">Linum trigynum</name>
    <dbReference type="NCBI Taxonomy" id="586398"/>
    <lineage>
        <taxon>Eukaryota</taxon>
        <taxon>Viridiplantae</taxon>
        <taxon>Streptophyta</taxon>
        <taxon>Embryophyta</taxon>
        <taxon>Tracheophyta</taxon>
        <taxon>Spermatophyta</taxon>
        <taxon>Magnoliopsida</taxon>
        <taxon>eudicotyledons</taxon>
        <taxon>Gunneridae</taxon>
        <taxon>Pentapetalae</taxon>
        <taxon>rosids</taxon>
        <taxon>fabids</taxon>
        <taxon>Malpighiales</taxon>
        <taxon>Linaceae</taxon>
        <taxon>Linum</taxon>
    </lineage>
</organism>
<dbReference type="SUPFAM" id="SSF51735">
    <property type="entry name" value="NAD(P)-binding Rossmann-fold domains"/>
    <property type="match status" value="1"/>
</dbReference>
<evidence type="ECO:0000256" key="3">
    <source>
        <dbReference type="ARBA" id="ARBA00023235"/>
    </source>
</evidence>
<gene>
    <name evidence="5" type="ORF">LTRI10_LOCUS10618</name>
</gene>
<dbReference type="Proteomes" id="UP001497516">
    <property type="component" value="Chromosome 2"/>
</dbReference>
<dbReference type="AlphaFoldDB" id="A0AAV2D4F5"/>
<dbReference type="Gene3D" id="3.40.50.720">
    <property type="entry name" value="NAD(P)-binding Rossmann-like Domain"/>
    <property type="match status" value="1"/>
</dbReference>
<comment type="similarity">
    <text evidence="1">Belongs to the NAD(P)-dependent epimerase/dehydratase family.</text>
</comment>
<keyword evidence="6" id="KW-1185">Reference proteome</keyword>
<sequence length="78" mass="8479">MENPDSYIHSNIVGLVTLLEIYKSAETQPAVVWASSSSVYGLNEKSPFSESDGTDQSASLYVATKNLSNDRIFTSDSD</sequence>
<evidence type="ECO:0000313" key="6">
    <source>
        <dbReference type="Proteomes" id="UP001497516"/>
    </source>
</evidence>
<keyword evidence="3" id="KW-0413">Isomerase</keyword>
<dbReference type="InterPro" id="IPR036291">
    <property type="entry name" value="NAD(P)-bd_dom_sf"/>
</dbReference>
<dbReference type="PANTHER" id="PTHR43574">
    <property type="entry name" value="EPIMERASE-RELATED"/>
    <property type="match status" value="1"/>
</dbReference>
<dbReference type="Pfam" id="PF16363">
    <property type="entry name" value="GDP_Man_Dehyd"/>
    <property type="match status" value="1"/>
</dbReference>
<dbReference type="GO" id="GO:0016853">
    <property type="term" value="F:isomerase activity"/>
    <property type="evidence" value="ECO:0007669"/>
    <property type="project" value="UniProtKB-KW"/>
</dbReference>
<evidence type="ECO:0000259" key="4">
    <source>
        <dbReference type="Pfam" id="PF16363"/>
    </source>
</evidence>
<protein>
    <recommendedName>
        <fullName evidence="4">NAD(P)-binding domain-containing protein</fullName>
    </recommendedName>
</protein>
<feature type="domain" description="NAD(P)-binding" evidence="4">
    <location>
        <begin position="1"/>
        <end position="68"/>
    </location>
</feature>
<evidence type="ECO:0000313" key="5">
    <source>
        <dbReference type="EMBL" id="CAL1366405.1"/>
    </source>
</evidence>
<dbReference type="InterPro" id="IPR016040">
    <property type="entry name" value="NAD(P)-bd_dom"/>
</dbReference>
<accession>A0AAV2D4F5</accession>
<name>A0AAV2D4F5_9ROSI</name>
<proteinExistence type="inferred from homology"/>
<dbReference type="EMBL" id="OZ034815">
    <property type="protein sequence ID" value="CAL1366405.1"/>
    <property type="molecule type" value="Genomic_DNA"/>
</dbReference>
<keyword evidence="2" id="KW-0520">NAD</keyword>
<evidence type="ECO:0000256" key="2">
    <source>
        <dbReference type="ARBA" id="ARBA00023027"/>
    </source>
</evidence>